<proteinExistence type="predicted"/>
<name>A0ACB8T8E9_9AGAM</name>
<dbReference type="EMBL" id="MU277200">
    <property type="protein sequence ID" value="KAI0064185.1"/>
    <property type="molecule type" value="Genomic_DNA"/>
</dbReference>
<reference evidence="1" key="2">
    <citation type="journal article" date="2022" name="New Phytol.">
        <title>Evolutionary transition to the ectomycorrhizal habit in the genomes of a hyperdiverse lineage of mushroom-forming fungi.</title>
        <authorList>
            <person name="Looney B."/>
            <person name="Miyauchi S."/>
            <person name="Morin E."/>
            <person name="Drula E."/>
            <person name="Courty P.E."/>
            <person name="Kohler A."/>
            <person name="Kuo A."/>
            <person name="LaButti K."/>
            <person name="Pangilinan J."/>
            <person name="Lipzen A."/>
            <person name="Riley R."/>
            <person name="Andreopoulos W."/>
            <person name="He G."/>
            <person name="Johnson J."/>
            <person name="Nolan M."/>
            <person name="Tritt A."/>
            <person name="Barry K.W."/>
            <person name="Grigoriev I.V."/>
            <person name="Nagy L.G."/>
            <person name="Hibbett D."/>
            <person name="Henrissat B."/>
            <person name="Matheny P.B."/>
            <person name="Labbe J."/>
            <person name="Martin F.M."/>
        </authorList>
    </citation>
    <scope>NUCLEOTIDE SEQUENCE</scope>
    <source>
        <strain evidence="1">HHB10654</strain>
    </source>
</reference>
<gene>
    <name evidence="1" type="ORF">BV25DRAFT_1801256</name>
</gene>
<evidence type="ECO:0000313" key="2">
    <source>
        <dbReference type="Proteomes" id="UP000814140"/>
    </source>
</evidence>
<reference evidence="1" key="1">
    <citation type="submission" date="2021-03" db="EMBL/GenBank/DDBJ databases">
        <authorList>
            <consortium name="DOE Joint Genome Institute"/>
            <person name="Ahrendt S."/>
            <person name="Looney B.P."/>
            <person name="Miyauchi S."/>
            <person name="Morin E."/>
            <person name="Drula E."/>
            <person name="Courty P.E."/>
            <person name="Chicoki N."/>
            <person name="Fauchery L."/>
            <person name="Kohler A."/>
            <person name="Kuo A."/>
            <person name="Labutti K."/>
            <person name="Pangilinan J."/>
            <person name="Lipzen A."/>
            <person name="Riley R."/>
            <person name="Andreopoulos W."/>
            <person name="He G."/>
            <person name="Johnson J."/>
            <person name="Barry K.W."/>
            <person name="Grigoriev I.V."/>
            <person name="Nagy L."/>
            <person name="Hibbett D."/>
            <person name="Henrissat B."/>
            <person name="Matheny P.B."/>
            <person name="Labbe J."/>
            <person name="Martin F."/>
        </authorList>
    </citation>
    <scope>NUCLEOTIDE SEQUENCE</scope>
    <source>
        <strain evidence="1">HHB10654</strain>
    </source>
</reference>
<keyword evidence="2" id="KW-1185">Reference proteome</keyword>
<organism evidence="1 2">
    <name type="scientific">Artomyces pyxidatus</name>
    <dbReference type="NCBI Taxonomy" id="48021"/>
    <lineage>
        <taxon>Eukaryota</taxon>
        <taxon>Fungi</taxon>
        <taxon>Dikarya</taxon>
        <taxon>Basidiomycota</taxon>
        <taxon>Agaricomycotina</taxon>
        <taxon>Agaricomycetes</taxon>
        <taxon>Russulales</taxon>
        <taxon>Auriscalpiaceae</taxon>
        <taxon>Artomyces</taxon>
    </lineage>
</organism>
<comment type="caution">
    <text evidence="1">The sequence shown here is derived from an EMBL/GenBank/DDBJ whole genome shotgun (WGS) entry which is preliminary data.</text>
</comment>
<dbReference type="Proteomes" id="UP000814140">
    <property type="component" value="Unassembled WGS sequence"/>
</dbReference>
<accession>A0ACB8T8E9</accession>
<sequence length="399" mass="42154">MLKCLRFYRVTDSAISSGVTIVFPSGLSSTTTDSASDLSAITTTPTSTFTPIANTQLSYVTATSLLFSAIPTTSLTASLSDPDAPATTVSIPTVTSGAQVTQAPLPSNLPARIYPPGDAPDPTTDMTLISVLFDQGLPWSFVAGNTESQGQLMILLPQLVMSALNLTQDQVLTFALQVYIPNTYTGPDDVSQLLTTYLLYIPTADVSVLANQIKAKTSPFYTALGPPYSDLAAHVDPAYAVTSVQSPNQVPGSGNNAGSSGDTSASGGSSNNTRTDAIIGVVSALGGITLIVLAVLIVRSVKRRRELAHHRLSDPNVGYPDRAGRDFDQDSVGGQRRRSFYFAEDSLRGAGPAPASSAQPTDNVVEYSYRNAPDQMRERRPVVPAAISAPYLQQSSLNW</sequence>
<evidence type="ECO:0000313" key="1">
    <source>
        <dbReference type="EMBL" id="KAI0064185.1"/>
    </source>
</evidence>
<protein>
    <submittedName>
        <fullName evidence="1">Uncharacterized protein</fullName>
    </submittedName>
</protein>